<feature type="transmembrane region" description="Helical" evidence="2">
    <location>
        <begin position="470"/>
        <end position="486"/>
    </location>
</feature>
<keyword evidence="2" id="KW-1133">Transmembrane helix</keyword>
<keyword evidence="5" id="KW-1185">Reference proteome</keyword>
<keyword evidence="2" id="KW-0812">Transmembrane</keyword>
<keyword evidence="2" id="KW-0472">Membrane</keyword>
<comment type="caution">
    <text evidence="4">The sequence shown here is derived from an EMBL/GenBank/DDBJ whole genome shotgun (WGS) entry which is preliminary data.</text>
</comment>
<dbReference type="AlphaFoldDB" id="C0C093"/>
<organism evidence="4 5">
    <name type="scientific">[Clostridium] hylemonae DSM 15053</name>
    <dbReference type="NCBI Taxonomy" id="553973"/>
    <lineage>
        <taxon>Bacteria</taxon>
        <taxon>Bacillati</taxon>
        <taxon>Bacillota</taxon>
        <taxon>Clostridia</taxon>
        <taxon>Lachnospirales</taxon>
        <taxon>Lachnospiraceae</taxon>
    </lineage>
</organism>
<dbReference type="Gene3D" id="2.60.40.2700">
    <property type="match status" value="1"/>
</dbReference>
<dbReference type="HOGENOM" id="CLU_552873_0_0_9"/>
<accession>C0C093</accession>
<dbReference type="Proteomes" id="UP000004893">
    <property type="component" value="Unassembled WGS sequence"/>
</dbReference>
<dbReference type="InterPro" id="IPR059177">
    <property type="entry name" value="GH29D-like_dom"/>
</dbReference>
<feature type="region of interest" description="Disordered" evidence="1">
    <location>
        <begin position="439"/>
        <end position="462"/>
    </location>
</feature>
<dbReference type="eggNOG" id="COG3292">
    <property type="taxonomic scope" value="Bacteria"/>
</dbReference>
<dbReference type="STRING" id="553973.CLOHYLEM_05487"/>
<evidence type="ECO:0000256" key="2">
    <source>
        <dbReference type="SAM" id="Phobius"/>
    </source>
</evidence>
<evidence type="ECO:0000256" key="1">
    <source>
        <dbReference type="SAM" id="MobiDB-lite"/>
    </source>
</evidence>
<proteinExistence type="predicted"/>
<evidence type="ECO:0000313" key="4">
    <source>
        <dbReference type="EMBL" id="EEG74230.1"/>
    </source>
</evidence>
<dbReference type="InterPro" id="IPR017502">
    <property type="entry name" value="Sortase_SrtB_target"/>
</dbReference>
<feature type="compositionally biased region" description="Gly residues" evidence="1">
    <location>
        <begin position="450"/>
        <end position="462"/>
    </location>
</feature>
<name>C0C093_9FIRM</name>
<evidence type="ECO:0000259" key="3">
    <source>
        <dbReference type="Pfam" id="PF13290"/>
    </source>
</evidence>
<feature type="domain" description="GH29D-like beta-sandwich" evidence="3">
    <location>
        <begin position="265"/>
        <end position="330"/>
    </location>
</feature>
<dbReference type="EMBL" id="ABYI02000020">
    <property type="protein sequence ID" value="EEG74230.1"/>
    <property type="molecule type" value="Genomic_DNA"/>
</dbReference>
<evidence type="ECO:0000313" key="5">
    <source>
        <dbReference type="Proteomes" id="UP000004893"/>
    </source>
</evidence>
<gene>
    <name evidence="4" type="ORF">CLOHYLEM_05487</name>
</gene>
<sequence>MVGGAVTVTPGTYTANEAGAEGEHRYTWYRSDRETGLGTPIARTKDYTPTGEDFGKYIWVETTPRGEITNFGGRPVASPRLQVGVKLTVAVTGSAGGTSPTIDGTAAGGGVVIYGPVTVSFTKTAAGDTVKWTASPNEGSFDDDTAATAVYTPAAQPSAGTIALTATLTVNAKDQDQPAPAPFELAYTANGETDYTVTIPEIAGAEYSFDGTTFGAERSKTGCKPGETVTGYARLAAKPGYNAGAVTGANVTLPLLDVHTPTISPSGGTFTGAQSVTLSCTTAGADIYYTLDGNTPNAGSTRYTGTFTLTKTATVKAIAVKAGMADSIVASASFTRATDDLTPVDLTKDATFTLNGDFALIGRVLLDGKEMGQVNKTPTSADLTWAGYPGNAGKLEKGSVIVTLYKEFLKTLPEGRYTLTVEFNDAGGSVSTGDLQFAVPKQQEPKPTATGGGSAKTGGGSAKTGDESNMALWIVLVCVAGFAVYRKRKYRNQ</sequence>
<reference evidence="4" key="2">
    <citation type="submission" date="2013-06" db="EMBL/GenBank/DDBJ databases">
        <title>Draft genome sequence of Clostridium hylemonae (DSM 15053).</title>
        <authorList>
            <person name="Sudarsanam P."/>
            <person name="Ley R."/>
            <person name="Guruge J."/>
            <person name="Turnbaugh P.J."/>
            <person name="Mahowald M."/>
            <person name="Liep D."/>
            <person name="Gordon J."/>
        </authorList>
    </citation>
    <scope>NUCLEOTIDE SEQUENCE</scope>
    <source>
        <strain evidence="4">DSM 15053</strain>
    </source>
</reference>
<protein>
    <submittedName>
        <fullName evidence="4">Sortase B cell surface sorting signal</fullName>
    </submittedName>
</protein>
<reference evidence="4" key="1">
    <citation type="submission" date="2009-02" db="EMBL/GenBank/DDBJ databases">
        <authorList>
            <person name="Fulton L."/>
            <person name="Clifton S."/>
            <person name="Fulton B."/>
            <person name="Xu J."/>
            <person name="Minx P."/>
            <person name="Pepin K.H."/>
            <person name="Johnson M."/>
            <person name="Bhonagiri V."/>
            <person name="Nash W.E."/>
            <person name="Mardis E.R."/>
            <person name="Wilson R.K."/>
        </authorList>
    </citation>
    <scope>NUCLEOTIDE SEQUENCE [LARGE SCALE GENOMIC DNA]</scope>
    <source>
        <strain evidence="4">DSM 15053</strain>
    </source>
</reference>
<dbReference type="NCBIfam" id="TIGR03063">
    <property type="entry name" value="srtB_target"/>
    <property type="match status" value="1"/>
</dbReference>
<dbReference type="Pfam" id="PF13290">
    <property type="entry name" value="CHB_HEX_C_1"/>
    <property type="match status" value="1"/>
</dbReference>